<proteinExistence type="predicted"/>
<keyword evidence="1" id="KW-0732">Signal</keyword>
<evidence type="ECO:0000313" key="3">
    <source>
        <dbReference type="EMBL" id="RDV02673.1"/>
    </source>
</evidence>
<sequence>MRPLKGFNMLVHFALLGLSATPATTENLDQLEQRIEIETGAKPVAIDRRLKLSSCPRPPHLSNETSSSLLVQCDEVGWKLRVLLRNMSPLVGKQTLATPAVRKGETVVLEVVGQGFAIRREAIVLEDALAGASVRIRLQNGGPILVATATDSGKVTLIP</sequence>
<reference evidence="4" key="1">
    <citation type="submission" date="2018-08" db="EMBL/GenBank/DDBJ databases">
        <authorList>
            <person name="Kim S.-J."/>
            <person name="Jung G.-Y."/>
        </authorList>
    </citation>
    <scope>NUCLEOTIDE SEQUENCE [LARGE SCALE GENOMIC DNA]</scope>
    <source>
        <strain evidence="4">GY_G</strain>
    </source>
</reference>
<keyword evidence="4" id="KW-1185">Reference proteome</keyword>
<dbReference type="Pfam" id="PF13144">
    <property type="entry name" value="ChapFlgA"/>
    <property type="match status" value="1"/>
</dbReference>
<dbReference type="EMBL" id="QRGP01000002">
    <property type="protein sequence ID" value="RDV02673.1"/>
    <property type="molecule type" value="Genomic_DNA"/>
</dbReference>
<dbReference type="OrthoDB" id="7408548at2"/>
<dbReference type="Proteomes" id="UP000263833">
    <property type="component" value="Unassembled WGS sequence"/>
</dbReference>
<gene>
    <name evidence="3" type="ORF">DXH95_12005</name>
</gene>
<feature type="domain" description="Flagella basal body P-ring formation protein FlgA SAF" evidence="2">
    <location>
        <begin position="74"/>
        <end position="156"/>
    </location>
</feature>
<evidence type="ECO:0000256" key="1">
    <source>
        <dbReference type="SAM" id="SignalP"/>
    </source>
</evidence>
<organism evidence="3 4">
    <name type="scientific">Sphingorhabdus pulchriflava</name>
    <dbReference type="NCBI Taxonomy" id="2292257"/>
    <lineage>
        <taxon>Bacteria</taxon>
        <taxon>Pseudomonadati</taxon>
        <taxon>Pseudomonadota</taxon>
        <taxon>Alphaproteobacteria</taxon>
        <taxon>Sphingomonadales</taxon>
        <taxon>Sphingomonadaceae</taxon>
        <taxon>Sphingorhabdus</taxon>
    </lineage>
</organism>
<comment type="caution">
    <text evidence="3">The sequence shown here is derived from an EMBL/GenBank/DDBJ whole genome shotgun (WGS) entry which is preliminary data.</text>
</comment>
<evidence type="ECO:0000313" key="4">
    <source>
        <dbReference type="Proteomes" id="UP000263833"/>
    </source>
</evidence>
<name>A0A371B5F0_9SPHN</name>
<accession>A0A371B5F0</accession>
<feature type="chain" id="PRO_5016827665" description="Flagella basal body P-ring formation protein FlgA SAF domain-containing protein" evidence="1">
    <location>
        <begin position="26"/>
        <end position="159"/>
    </location>
</feature>
<dbReference type="InterPro" id="IPR017585">
    <property type="entry name" value="SAF_FlgA"/>
</dbReference>
<protein>
    <recommendedName>
        <fullName evidence="2">Flagella basal body P-ring formation protein FlgA SAF domain-containing protein</fullName>
    </recommendedName>
</protein>
<feature type="signal peptide" evidence="1">
    <location>
        <begin position="1"/>
        <end position="25"/>
    </location>
</feature>
<dbReference type="AlphaFoldDB" id="A0A371B5F0"/>
<evidence type="ECO:0000259" key="2">
    <source>
        <dbReference type="Pfam" id="PF13144"/>
    </source>
</evidence>
<dbReference type="Gene3D" id="2.30.30.760">
    <property type="match status" value="1"/>
</dbReference>